<protein>
    <recommendedName>
        <fullName evidence="3">BTB domain-containing protein</fullName>
    </recommendedName>
</protein>
<reference evidence="1 2" key="1">
    <citation type="journal article" date="2019" name="Nat. Ecol. Evol.">
        <title>Megaphylogeny resolves global patterns of mushroom evolution.</title>
        <authorList>
            <person name="Varga T."/>
            <person name="Krizsan K."/>
            <person name="Foldi C."/>
            <person name="Dima B."/>
            <person name="Sanchez-Garcia M."/>
            <person name="Sanchez-Ramirez S."/>
            <person name="Szollosi G.J."/>
            <person name="Szarkandi J.G."/>
            <person name="Papp V."/>
            <person name="Albert L."/>
            <person name="Andreopoulos W."/>
            <person name="Angelini C."/>
            <person name="Antonin V."/>
            <person name="Barry K.W."/>
            <person name="Bougher N.L."/>
            <person name="Buchanan P."/>
            <person name="Buyck B."/>
            <person name="Bense V."/>
            <person name="Catcheside P."/>
            <person name="Chovatia M."/>
            <person name="Cooper J."/>
            <person name="Damon W."/>
            <person name="Desjardin D."/>
            <person name="Finy P."/>
            <person name="Geml J."/>
            <person name="Haridas S."/>
            <person name="Hughes K."/>
            <person name="Justo A."/>
            <person name="Karasinski D."/>
            <person name="Kautmanova I."/>
            <person name="Kiss B."/>
            <person name="Kocsube S."/>
            <person name="Kotiranta H."/>
            <person name="LaButti K.M."/>
            <person name="Lechner B.E."/>
            <person name="Liimatainen K."/>
            <person name="Lipzen A."/>
            <person name="Lukacs Z."/>
            <person name="Mihaltcheva S."/>
            <person name="Morgado L.N."/>
            <person name="Niskanen T."/>
            <person name="Noordeloos M.E."/>
            <person name="Ohm R.A."/>
            <person name="Ortiz-Santana B."/>
            <person name="Ovrebo C."/>
            <person name="Racz N."/>
            <person name="Riley R."/>
            <person name="Savchenko A."/>
            <person name="Shiryaev A."/>
            <person name="Soop K."/>
            <person name="Spirin V."/>
            <person name="Szebenyi C."/>
            <person name="Tomsovsky M."/>
            <person name="Tulloss R.E."/>
            <person name="Uehling J."/>
            <person name="Grigoriev I.V."/>
            <person name="Vagvolgyi C."/>
            <person name="Papp T."/>
            <person name="Martin F.M."/>
            <person name="Miettinen O."/>
            <person name="Hibbett D.S."/>
            <person name="Nagy L.G."/>
        </authorList>
    </citation>
    <scope>NUCLEOTIDE SEQUENCE [LARGE SCALE GENOMIC DNA]</scope>
    <source>
        <strain evidence="1 2">CBS 121175</strain>
    </source>
</reference>
<organism evidence="1 2">
    <name type="scientific">Coprinopsis marcescibilis</name>
    <name type="common">Agaric fungus</name>
    <name type="synonym">Psathyrella marcescibilis</name>
    <dbReference type="NCBI Taxonomy" id="230819"/>
    <lineage>
        <taxon>Eukaryota</taxon>
        <taxon>Fungi</taxon>
        <taxon>Dikarya</taxon>
        <taxon>Basidiomycota</taxon>
        <taxon>Agaricomycotina</taxon>
        <taxon>Agaricomycetes</taxon>
        <taxon>Agaricomycetidae</taxon>
        <taxon>Agaricales</taxon>
        <taxon>Agaricineae</taxon>
        <taxon>Psathyrellaceae</taxon>
        <taxon>Coprinopsis</taxon>
    </lineage>
</organism>
<gene>
    <name evidence="1" type="ORF">FA15DRAFT_627712</name>
</gene>
<evidence type="ECO:0000313" key="2">
    <source>
        <dbReference type="Proteomes" id="UP000307440"/>
    </source>
</evidence>
<evidence type="ECO:0000313" key="1">
    <source>
        <dbReference type="EMBL" id="TFK18678.1"/>
    </source>
</evidence>
<accession>A0A5C3KSC5</accession>
<name>A0A5C3KSC5_COPMA</name>
<proteinExistence type="predicted"/>
<keyword evidence="2" id="KW-1185">Reference proteome</keyword>
<dbReference type="OrthoDB" id="2593747at2759"/>
<evidence type="ECO:0008006" key="3">
    <source>
        <dbReference type="Google" id="ProtNLM"/>
    </source>
</evidence>
<dbReference type="AlphaFoldDB" id="A0A5C3KSC5"/>
<dbReference type="Proteomes" id="UP000307440">
    <property type="component" value="Unassembled WGS sequence"/>
</dbReference>
<dbReference type="EMBL" id="ML210385">
    <property type="protein sequence ID" value="TFK18678.1"/>
    <property type="molecule type" value="Genomic_DNA"/>
</dbReference>
<sequence>MATGPPHPAIAKNTSFFWRNMHFKVEDEVFCVPLKEFVAASDSFEELVLKSELGGGDGSAEDCPVKIPGQSKVDFTALLKVLYPTASTLLSKNNAEIKLDLTKEEWIGVLKLSGLWGMTKIRDFALKNLSNVTLALSAIERIQLARSCCISNWLEDGIKALVQAERLDMDELKVLGWETVALLFCIRDTIARFSPSPTPTRFTLGSIKCVLCTGQACLIPLDPGEPTECPHCDRTLGRSSILCSADSTQGPNRKAGKVLLNSIRCPGTDHNPFSGETFTCRECKWDTREALQEFVRIEVSAPEFNILFDKYFGEEVERYEAL</sequence>